<proteinExistence type="predicted"/>
<organism evidence="1 2">
    <name type="scientific">Tepidimonas charontis</name>
    <dbReference type="NCBI Taxonomy" id="2267262"/>
    <lineage>
        <taxon>Bacteria</taxon>
        <taxon>Pseudomonadati</taxon>
        <taxon>Pseudomonadota</taxon>
        <taxon>Betaproteobacteria</taxon>
        <taxon>Burkholderiales</taxon>
        <taxon>Tepidimonas</taxon>
    </lineage>
</organism>
<name>A0A554XL01_9BURK</name>
<protein>
    <submittedName>
        <fullName evidence="1">Uncharacterized protein</fullName>
    </submittedName>
</protein>
<evidence type="ECO:0000313" key="1">
    <source>
        <dbReference type="EMBL" id="TSE36511.1"/>
    </source>
</evidence>
<dbReference type="EMBL" id="VJON01000001">
    <property type="protein sequence ID" value="TSE36511.1"/>
    <property type="molecule type" value="Genomic_DNA"/>
</dbReference>
<comment type="caution">
    <text evidence="1">The sequence shown here is derived from an EMBL/GenBank/DDBJ whole genome shotgun (WGS) entry which is preliminary data.</text>
</comment>
<evidence type="ECO:0000313" key="2">
    <source>
        <dbReference type="Proteomes" id="UP000318294"/>
    </source>
</evidence>
<keyword evidence="2" id="KW-1185">Reference proteome</keyword>
<gene>
    <name evidence="1" type="ORF">Tchar_00136</name>
</gene>
<dbReference type="AlphaFoldDB" id="A0A554XL01"/>
<dbReference type="Proteomes" id="UP000318294">
    <property type="component" value="Unassembled WGS sequence"/>
</dbReference>
<sequence>MRDAIAHRVQSLPRYVGVLRGKYGICTLKFVGSLTYDLEVAQHGVLHEFTAQEGRLIQTGRVALDTLDGLENVTEVVQDAQRLGYIGTASAMT</sequence>
<accession>A0A554XL01</accession>
<reference evidence="1 2" key="1">
    <citation type="submission" date="2019-07" db="EMBL/GenBank/DDBJ databases">
        <title>Tepidimonas charontis SPSP-6 draft genome.</title>
        <authorList>
            <person name="Da Costa M.S."/>
            <person name="Froufe H.J.C."/>
            <person name="Egas C."/>
            <person name="Albuquerque L."/>
        </authorList>
    </citation>
    <scope>NUCLEOTIDE SEQUENCE [LARGE SCALE GENOMIC DNA]</scope>
    <source>
        <strain evidence="1 2">SPSP-6</strain>
    </source>
</reference>